<reference evidence="3" key="1">
    <citation type="journal article" date="2017" name="Genome Biol.">
        <title>Comparative genomics reveals high biological diversity and specific adaptations in the industrially and medically important fungal genus Aspergillus.</title>
        <authorList>
            <person name="de Vries R.P."/>
            <person name="Riley R."/>
            <person name="Wiebenga A."/>
            <person name="Aguilar-Osorio G."/>
            <person name="Amillis S."/>
            <person name="Uchima C.A."/>
            <person name="Anderluh G."/>
            <person name="Asadollahi M."/>
            <person name="Askin M."/>
            <person name="Barry K."/>
            <person name="Battaglia E."/>
            <person name="Bayram O."/>
            <person name="Benocci T."/>
            <person name="Braus-Stromeyer S.A."/>
            <person name="Caldana C."/>
            <person name="Canovas D."/>
            <person name="Cerqueira G.C."/>
            <person name="Chen F."/>
            <person name="Chen W."/>
            <person name="Choi C."/>
            <person name="Clum A."/>
            <person name="Dos Santos R.A."/>
            <person name="Damasio A.R."/>
            <person name="Diallinas G."/>
            <person name="Emri T."/>
            <person name="Fekete E."/>
            <person name="Flipphi M."/>
            <person name="Freyberg S."/>
            <person name="Gallo A."/>
            <person name="Gournas C."/>
            <person name="Habgood R."/>
            <person name="Hainaut M."/>
            <person name="Harispe M.L."/>
            <person name="Henrissat B."/>
            <person name="Hilden K.S."/>
            <person name="Hope R."/>
            <person name="Hossain A."/>
            <person name="Karabika E."/>
            <person name="Karaffa L."/>
            <person name="Karanyi Z."/>
            <person name="Krasevec N."/>
            <person name="Kuo A."/>
            <person name="Kusch H."/>
            <person name="LaButti K."/>
            <person name="Lagendijk E.L."/>
            <person name="Lapidus A."/>
            <person name="Levasseur A."/>
            <person name="Lindquist E."/>
            <person name="Lipzen A."/>
            <person name="Logrieco A.F."/>
            <person name="MacCabe A."/>
            <person name="Maekelae M.R."/>
            <person name="Malavazi I."/>
            <person name="Melin P."/>
            <person name="Meyer V."/>
            <person name="Mielnichuk N."/>
            <person name="Miskei M."/>
            <person name="Molnar A.P."/>
            <person name="Mule G."/>
            <person name="Ngan C.Y."/>
            <person name="Orejas M."/>
            <person name="Orosz E."/>
            <person name="Ouedraogo J.P."/>
            <person name="Overkamp K.M."/>
            <person name="Park H.-S."/>
            <person name="Perrone G."/>
            <person name="Piumi F."/>
            <person name="Punt P.J."/>
            <person name="Ram A.F."/>
            <person name="Ramon A."/>
            <person name="Rauscher S."/>
            <person name="Record E."/>
            <person name="Riano-Pachon D.M."/>
            <person name="Robert V."/>
            <person name="Roehrig J."/>
            <person name="Ruller R."/>
            <person name="Salamov A."/>
            <person name="Salih N.S."/>
            <person name="Samson R.A."/>
            <person name="Sandor E."/>
            <person name="Sanguinetti M."/>
            <person name="Schuetze T."/>
            <person name="Sepcic K."/>
            <person name="Shelest E."/>
            <person name="Sherlock G."/>
            <person name="Sophianopoulou V."/>
            <person name="Squina F.M."/>
            <person name="Sun H."/>
            <person name="Susca A."/>
            <person name="Todd R.B."/>
            <person name="Tsang A."/>
            <person name="Unkles S.E."/>
            <person name="van de Wiele N."/>
            <person name="van Rossen-Uffink D."/>
            <person name="Oliveira J.V."/>
            <person name="Vesth T.C."/>
            <person name="Visser J."/>
            <person name="Yu J.-H."/>
            <person name="Zhou M."/>
            <person name="Andersen M.R."/>
            <person name="Archer D.B."/>
            <person name="Baker S.E."/>
            <person name="Benoit I."/>
            <person name="Brakhage A.A."/>
            <person name="Braus G.H."/>
            <person name="Fischer R."/>
            <person name="Frisvad J.C."/>
            <person name="Goldman G.H."/>
            <person name="Houbraken J."/>
            <person name="Oakley B."/>
            <person name="Pocsi I."/>
            <person name="Scazzocchio C."/>
            <person name="Seiboth B."/>
            <person name="vanKuyk P.A."/>
            <person name="Wortman J."/>
            <person name="Dyer P.S."/>
            <person name="Grigoriev I.V."/>
        </authorList>
    </citation>
    <scope>NUCLEOTIDE SEQUENCE [LARGE SCALE GENOMIC DNA]</scope>
    <source>
        <strain evidence="3">CBS 506.65</strain>
    </source>
</reference>
<name>A0A1L9SH95_9EURO</name>
<dbReference type="OrthoDB" id="10472433at2759"/>
<evidence type="ECO:0000256" key="1">
    <source>
        <dbReference type="SAM" id="MobiDB-lite"/>
    </source>
</evidence>
<evidence type="ECO:0000313" key="3">
    <source>
        <dbReference type="Proteomes" id="UP000184188"/>
    </source>
</evidence>
<keyword evidence="3" id="KW-1185">Reference proteome</keyword>
<sequence length="378" mass="43152">MKGIRGGMKNRTTVPNHHLLERRRLRFTSWTCLLQLQYPVSHTLTARILWHRVDVSDLAEGKGQKKPSTDAAVGLGFSTEAEDYAAKLLNRNRDWKGIVGISKSMVEIPALTPPDSKANLPTCEKFNWRSASSSRMGSPWTSTFLWMWDALWEATCQRAVARRQGLLPPKTRSAKPSAAMSRPPPGRESREQDRPEDITNASLMFLLVKLCLDMKSPEVQWDLQKPRLIFQLAHQGHSLTLFADGQLVAVDNQEDIHCLVEVKPHLITTPSSAAKILRQDAREKRLKNRYIMLTEFSNEIYLVVARYKQAYLDYLVDNTISHDKLAEDQDTFLHLYLAGPLDIYDSDNVQIVGTFAVTLTKQQCLDLQKRRKERKKKS</sequence>
<dbReference type="Proteomes" id="UP000184188">
    <property type="component" value="Unassembled WGS sequence"/>
</dbReference>
<dbReference type="AlphaFoldDB" id="A0A1L9SH95"/>
<gene>
    <name evidence="2" type="ORF">ASPZODRAFT_2129659</name>
</gene>
<evidence type="ECO:0000313" key="2">
    <source>
        <dbReference type="EMBL" id="OJJ46538.1"/>
    </source>
</evidence>
<dbReference type="GeneID" id="34614300"/>
<dbReference type="RefSeq" id="XP_022581048.1">
    <property type="nucleotide sequence ID" value="XM_022727836.1"/>
</dbReference>
<organism evidence="2 3">
    <name type="scientific">Penicilliopsis zonata CBS 506.65</name>
    <dbReference type="NCBI Taxonomy" id="1073090"/>
    <lineage>
        <taxon>Eukaryota</taxon>
        <taxon>Fungi</taxon>
        <taxon>Dikarya</taxon>
        <taxon>Ascomycota</taxon>
        <taxon>Pezizomycotina</taxon>
        <taxon>Eurotiomycetes</taxon>
        <taxon>Eurotiomycetidae</taxon>
        <taxon>Eurotiales</taxon>
        <taxon>Aspergillaceae</taxon>
        <taxon>Penicilliopsis</taxon>
    </lineage>
</organism>
<dbReference type="STRING" id="1073090.A0A1L9SH95"/>
<proteinExistence type="predicted"/>
<feature type="region of interest" description="Disordered" evidence="1">
    <location>
        <begin position="164"/>
        <end position="195"/>
    </location>
</feature>
<dbReference type="EMBL" id="KV878342">
    <property type="protein sequence ID" value="OJJ46538.1"/>
    <property type="molecule type" value="Genomic_DNA"/>
</dbReference>
<protein>
    <submittedName>
        <fullName evidence="2">Uncharacterized protein</fullName>
    </submittedName>
</protein>
<dbReference type="VEuPathDB" id="FungiDB:ASPZODRAFT_2129659"/>
<accession>A0A1L9SH95</accession>
<feature type="compositionally biased region" description="Basic and acidic residues" evidence="1">
    <location>
        <begin position="185"/>
        <end position="195"/>
    </location>
</feature>